<feature type="compositionally biased region" description="Polar residues" evidence="2">
    <location>
        <begin position="209"/>
        <end position="218"/>
    </location>
</feature>
<dbReference type="GeneTree" id="ENSGT00940000161294"/>
<dbReference type="Pfam" id="PF16043">
    <property type="entry name" value="DUF4795"/>
    <property type="match status" value="1"/>
</dbReference>
<feature type="compositionally biased region" description="Basic and acidic residues" evidence="2">
    <location>
        <begin position="180"/>
        <end position="197"/>
    </location>
</feature>
<dbReference type="Proteomes" id="UP000005207">
    <property type="component" value="Linkage group LG4"/>
</dbReference>
<protein>
    <recommendedName>
        <fullName evidence="3">DUF4795 domain-containing protein</fullName>
    </recommendedName>
</protein>
<dbReference type="PANTHER" id="PTHR47080">
    <property type="entry name" value="CHROMOSOME 16 OPEN READING FRAME 96"/>
    <property type="match status" value="1"/>
</dbReference>
<gene>
    <name evidence="4" type="primary">LOC102079767</name>
</gene>
<feature type="region of interest" description="Disordered" evidence="2">
    <location>
        <begin position="48"/>
        <end position="75"/>
    </location>
</feature>
<evidence type="ECO:0000313" key="5">
    <source>
        <dbReference type="Proteomes" id="UP000005207"/>
    </source>
</evidence>
<feature type="coiled-coil region" evidence="1">
    <location>
        <begin position="118"/>
        <end position="152"/>
    </location>
</feature>
<dbReference type="AlphaFoldDB" id="A0A669CS06"/>
<feature type="coiled-coil region" evidence="1">
    <location>
        <begin position="466"/>
        <end position="512"/>
    </location>
</feature>
<dbReference type="InterPro" id="IPR032013">
    <property type="entry name" value="DUF4795"/>
</dbReference>
<keyword evidence="5" id="KW-1185">Reference proteome</keyword>
<reference evidence="4" key="3">
    <citation type="submission" date="2025-09" db="UniProtKB">
        <authorList>
            <consortium name="Ensembl"/>
        </authorList>
    </citation>
    <scope>IDENTIFICATION</scope>
</reference>
<dbReference type="Ensembl" id="ENSONIT00000053332.1">
    <property type="protein sequence ID" value="ENSONIP00000050126.1"/>
    <property type="gene ID" value="ENSONIG00000009423.2"/>
</dbReference>
<name>A0A669CS06_ORENI</name>
<proteinExistence type="predicted"/>
<keyword evidence="1" id="KW-0175">Coiled coil</keyword>
<dbReference type="PANTHER" id="PTHR47080:SF2">
    <property type="entry name" value="GLUTAMINE-RICH PROTEIN 2"/>
    <property type="match status" value="1"/>
</dbReference>
<feature type="compositionally biased region" description="Low complexity" evidence="2">
    <location>
        <begin position="922"/>
        <end position="938"/>
    </location>
</feature>
<feature type="region of interest" description="Disordered" evidence="2">
    <location>
        <begin position="409"/>
        <end position="430"/>
    </location>
</feature>
<accession>A0A669CS06</accession>
<evidence type="ECO:0000256" key="1">
    <source>
        <dbReference type="SAM" id="Coils"/>
    </source>
</evidence>
<sequence length="971" mass="107584">MSEEVSLYDLLNLSIGTPQKSSVNFGALHSLLFAMLKQLNLREVKTRWRDSSPGYGSPDLTAAEEEVQPGTVREEQEVQVEVQPDTDFQTRAATPLCPGPVSDQLNLLSRIQTCEDGLSKSTRLILDLNEQNERLKEQMEELRQQHEMVGDVSGTAARMESCCHRVDTLEETVKSLRDAVLPGDREGKTEKFQKEPGDSGVDNQLVAAKQTSSPSCSDLTEPPQSSTPPSSHPDKVTVGPAAPSSPNKSEEISKLQEVLDTAERASVQSGPPPQTGVKAGSAGKPLASDSNSSTPSPEAVEALRSVSQLQERLVQVEARVAALEKRKADQSQLAELRELIAIKGSRGDAFNNLMDQLNEQRALIDRLMSDRGKLDDLEEMLMSLMSPHKESTSEVTTERAELQEAAERAESEVSERAESEASERVKSKAVSERLEQKKALERVESEASENVESEACRRVGSDSEGYRELREQISYLRKRVQRLEEDIRQLRVKQTQCEDQQLQHELDDLRGTLEDTILSFTSQLSTRLCDEAVQAESGGPGVSQSEEWSALNARTANTGEKLGLLFERYEQLQDAVNRLIQQQGGAREGPLQDQENMELVNGVQQAMLQLQADCKKLNETMRSLHEDSRRKQRHIEELYKTTEELEVNKADKQMVESEIKADKSALEGKVSRLQFDSVTEQLSGMFHELLNKVTSQEQDWHKLMGKLSTEMECKLNRIELDSVKKQLEDRWRSIHEKLQAQAAPEYEDAAGFRKQLVERFHCLSCDRPIVKHTPGPHLVTLPSFPAFPSHKSIRPFTVYTMEQLRQHYRSERISELTDYGHLAAARSCGGSHHTNAAGGQRRGGPQHTKLHGEADGTIQSEEVDIVGLDGRIYKGRLNVPACRNSETKLPMIPTRDGVYKSKDKAKPAASPEVGHGNPLHQPCSPRSAPCSRSASSCSGRDWPVSALGCASQSSIAQGSAAAESTAEPPSN</sequence>
<feature type="coiled-coil region" evidence="1">
    <location>
        <begin position="562"/>
        <end position="627"/>
    </location>
</feature>
<feature type="region of interest" description="Disordered" evidence="2">
    <location>
        <begin position="180"/>
        <end position="300"/>
    </location>
</feature>
<feature type="domain" description="DUF4795" evidence="3">
    <location>
        <begin position="593"/>
        <end position="795"/>
    </location>
</feature>
<organism evidence="4 5">
    <name type="scientific">Oreochromis niloticus</name>
    <name type="common">Nile tilapia</name>
    <name type="synonym">Tilapia nilotica</name>
    <dbReference type="NCBI Taxonomy" id="8128"/>
    <lineage>
        <taxon>Eukaryota</taxon>
        <taxon>Metazoa</taxon>
        <taxon>Chordata</taxon>
        <taxon>Craniata</taxon>
        <taxon>Vertebrata</taxon>
        <taxon>Euteleostomi</taxon>
        <taxon>Actinopterygii</taxon>
        <taxon>Neopterygii</taxon>
        <taxon>Teleostei</taxon>
        <taxon>Neoteleostei</taxon>
        <taxon>Acanthomorphata</taxon>
        <taxon>Ovalentaria</taxon>
        <taxon>Cichlomorphae</taxon>
        <taxon>Cichliformes</taxon>
        <taxon>Cichlidae</taxon>
        <taxon>African cichlids</taxon>
        <taxon>Pseudocrenilabrinae</taxon>
        <taxon>Oreochromini</taxon>
        <taxon>Oreochromis</taxon>
    </lineage>
</organism>
<evidence type="ECO:0000259" key="3">
    <source>
        <dbReference type="Pfam" id="PF16043"/>
    </source>
</evidence>
<reference evidence="5" key="1">
    <citation type="submission" date="2012-01" db="EMBL/GenBank/DDBJ databases">
        <title>The Genome Sequence of Oreochromis niloticus (Nile Tilapia).</title>
        <authorList>
            <consortium name="Broad Institute Genome Assembly Team"/>
            <consortium name="Broad Institute Sequencing Platform"/>
            <person name="Di Palma F."/>
            <person name="Johnson J."/>
            <person name="Lander E.S."/>
            <person name="Lindblad-Toh K."/>
        </authorList>
    </citation>
    <scope>NUCLEOTIDE SEQUENCE [LARGE SCALE GENOMIC DNA]</scope>
</reference>
<feature type="compositionally biased region" description="Basic and acidic residues" evidence="2">
    <location>
        <begin position="897"/>
        <end position="906"/>
    </location>
</feature>
<evidence type="ECO:0000256" key="2">
    <source>
        <dbReference type="SAM" id="MobiDB-lite"/>
    </source>
</evidence>
<feature type="region of interest" description="Disordered" evidence="2">
    <location>
        <begin position="829"/>
        <end position="857"/>
    </location>
</feature>
<reference evidence="4" key="2">
    <citation type="submission" date="2025-08" db="UniProtKB">
        <authorList>
            <consortium name="Ensembl"/>
        </authorList>
    </citation>
    <scope>IDENTIFICATION</scope>
</reference>
<feature type="region of interest" description="Disordered" evidence="2">
    <location>
        <begin position="893"/>
        <end position="940"/>
    </location>
</feature>
<evidence type="ECO:0000313" key="4">
    <source>
        <dbReference type="Ensembl" id="ENSONIP00000050126.1"/>
    </source>
</evidence>